<name>A0AC58PFV6_CAMBA</name>
<dbReference type="RefSeq" id="XP_074208916.1">
    <property type="nucleotide sequence ID" value="XM_074352815.1"/>
</dbReference>
<evidence type="ECO:0000313" key="1">
    <source>
        <dbReference type="Proteomes" id="UP001732780"/>
    </source>
</evidence>
<reference evidence="2" key="1">
    <citation type="submission" date="2025-08" db="UniProtKB">
        <authorList>
            <consortium name="RefSeq"/>
        </authorList>
    </citation>
    <scope>IDENTIFICATION</scope>
    <source>
        <tissue evidence="2">Blood</tissue>
    </source>
</reference>
<dbReference type="Proteomes" id="UP001732780">
    <property type="component" value="Chromosome 2"/>
</dbReference>
<sequence length="121" mass="13540">MKFLILASLLITATALPIPLEQPGGSSSSQRFNVYPPQEPAFFPQIPFPLPPQLPLIPIPLPFPFLNNPNQVLTLDDLIAVNSSALLIYKFIKNITFNTLYMMSQFILSSIFICPIHLETK</sequence>
<organism evidence="1 2">
    <name type="scientific">Camelus bactrianus</name>
    <name type="common">Bactrian camel</name>
    <dbReference type="NCBI Taxonomy" id="9837"/>
    <lineage>
        <taxon>Eukaryota</taxon>
        <taxon>Metazoa</taxon>
        <taxon>Chordata</taxon>
        <taxon>Craniata</taxon>
        <taxon>Vertebrata</taxon>
        <taxon>Euteleostomi</taxon>
        <taxon>Mammalia</taxon>
        <taxon>Eutheria</taxon>
        <taxon>Laurasiatheria</taxon>
        <taxon>Artiodactyla</taxon>
        <taxon>Tylopoda</taxon>
        <taxon>Camelidae</taxon>
        <taxon>Camelus</taxon>
    </lineage>
</organism>
<protein>
    <submittedName>
        <fullName evidence="2">Secretory calcium-binding phosphoprotein proline-glutamine-rich protein 1</fullName>
    </submittedName>
</protein>
<evidence type="ECO:0000313" key="2">
    <source>
        <dbReference type="RefSeq" id="XP_074208916.1"/>
    </source>
</evidence>
<keyword evidence="1" id="KW-1185">Reference proteome</keyword>
<accession>A0AC58PFV6</accession>
<proteinExistence type="predicted"/>
<gene>
    <name evidence="2" type="primary">LOC123620004</name>
</gene>